<protein>
    <submittedName>
        <fullName evidence="1">Uncharacterized protein</fullName>
    </submittedName>
</protein>
<name>A0A4Y2K0I1_ARAVE</name>
<dbReference type="AlphaFoldDB" id="A0A4Y2K0I1"/>
<evidence type="ECO:0000313" key="2">
    <source>
        <dbReference type="Proteomes" id="UP000499080"/>
    </source>
</evidence>
<proteinExistence type="predicted"/>
<reference evidence="1 2" key="1">
    <citation type="journal article" date="2019" name="Sci. Rep.">
        <title>Orb-weaving spider Araneus ventricosus genome elucidates the spidroin gene catalogue.</title>
        <authorList>
            <person name="Kono N."/>
            <person name="Nakamura H."/>
            <person name="Ohtoshi R."/>
            <person name="Moran D.A.P."/>
            <person name="Shinohara A."/>
            <person name="Yoshida Y."/>
            <person name="Fujiwara M."/>
            <person name="Mori M."/>
            <person name="Tomita M."/>
            <person name="Arakawa K."/>
        </authorList>
    </citation>
    <scope>NUCLEOTIDE SEQUENCE [LARGE SCALE GENOMIC DNA]</scope>
</reference>
<evidence type="ECO:0000313" key="1">
    <source>
        <dbReference type="EMBL" id="GBM95991.1"/>
    </source>
</evidence>
<dbReference type="EMBL" id="BGPR01004107">
    <property type="protein sequence ID" value="GBM95991.1"/>
    <property type="molecule type" value="Genomic_DNA"/>
</dbReference>
<dbReference type="Proteomes" id="UP000499080">
    <property type="component" value="Unassembled WGS sequence"/>
</dbReference>
<accession>A0A4Y2K0I1</accession>
<gene>
    <name evidence="1" type="ORF">AVEN_38829_1</name>
</gene>
<organism evidence="1 2">
    <name type="scientific">Araneus ventricosus</name>
    <name type="common">Orbweaver spider</name>
    <name type="synonym">Epeira ventricosa</name>
    <dbReference type="NCBI Taxonomy" id="182803"/>
    <lineage>
        <taxon>Eukaryota</taxon>
        <taxon>Metazoa</taxon>
        <taxon>Ecdysozoa</taxon>
        <taxon>Arthropoda</taxon>
        <taxon>Chelicerata</taxon>
        <taxon>Arachnida</taxon>
        <taxon>Araneae</taxon>
        <taxon>Araneomorphae</taxon>
        <taxon>Entelegynae</taxon>
        <taxon>Araneoidea</taxon>
        <taxon>Araneidae</taxon>
        <taxon>Araneus</taxon>
    </lineage>
</organism>
<keyword evidence="2" id="KW-1185">Reference proteome</keyword>
<sequence length="230" mass="26209">MQEKGESLIRQDRGCRARSGLLSRGFCSWAIMQDSTQQGIQKNTFVAWDGRDWITLELAPSDFHLFPALKAALSGRHFRTCSSNWLYACEELPSIAGHRFLPGWFLEIDFMAGTDDVPEDSLSFLHRLMLMPYQKTFSIVAIPEDFSSDVRVNTDVVTEDFSFRYRLVQMTCQKILYPFAWTDADTLPEDFFPSARAGSDVSQQDFPLSLQAVTNAVMGDFFSFFLYGLI</sequence>
<comment type="caution">
    <text evidence="1">The sequence shown here is derived from an EMBL/GenBank/DDBJ whole genome shotgun (WGS) entry which is preliminary data.</text>
</comment>